<comment type="subunit">
    <text evidence="6">Homodimer.</text>
</comment>
<comment type="pathway">
    <text evidence="6">Amino-acid biosynthesis; L-arginine biosynthesis; N(2)-acetyl-L-ornithine from L-glutamate: step 4/4.</text>
</comment>
<keyword evidence="3 6" id="KW-0028">Amino-acid biosynthesis</keyword>
<evidence type="ECO:0000256" key="4">
    <source>
        <dbReference type="ARBA" id="ARBA00022679"/>
    </source>
</evidence>
<evidence type="ECO:0000256" key="6">
    <source>
        <dbReference type="HAMAP-Rule" id="MF_01107"/>
    </source>
</evidence>
<feature type="modified residue" description="N6-(pyridoxal phosphate)lysine" evidence="6">
    <location>
        <position position="271"/>
    </location>
</feature>
<proteinExistence type="inferred from homology"/>
<feature type="binding site" evidence="6">
    <location>
        <position position="299"/>
    </location>
    <ligand>
        <name>N(2)-acetyl-L-ornithine</name>
        <dbReference type="ChEBI" id="CHEBI:57805"/>
    </ligand>
</feature>
<comment type="caution">
    <text evidence="6">Lacks conserved residue(s) required for the propagation of feature annotation.</text>
</comment>
<dbReference type="NCBIfam" id="NF002874">
    <property type="entry name" value="PRK03244.1"/>
    <property type="match status" value="1"/>
</dbReference>
<evidence type="ECO:0000313" key="7">
    <source>
        <dbReference type="EMBL" id="MBG6121528.1"/>
    </source>
</evidence>
<sequence length="421" mass="43846">MSNDVSASGASTHEVLLQTYPEPPLKLVSGHGAAVTDEQGKDYIDLLAGIAVNSLGHAHPALVDAVAQQAATLGHVSNLFASDPCLEVGAELIKRFGDDSARVYFCNSGGEANEAAVKIARLTGRPRILAAENGFHGRTMGALSITGQPSKRAPFEPLIPGVQFYRYGDIDHLTELLQLGEGGPESVAAIFLEPIQGETGVIPAPEGFLRKVRELCDEHGILMIVDEVQTGVGRTGAFFAHQHPAILGSTTDENGSSESSPIVPDVVTMAKGLGGGLPIGAVIARGEAAKLFTPGSHGTTFGGNPIACAAATAVLSIIDDGFCRTVARRGEELSATLEKIDGVDHVRGSGLMVGVVLDQPVAKKCVELGYEHGVILNAPSDEVVRLTPPLTITDEELKRGVEGFARALADAIQGTSAKETE</sequence>
<dbReference type="InterPro" id="IPR015424">
    <property type="entry name" value="PyrdxlP-dep_Trfase"/>
</dbReference>
<name>A0A931GR39_9CORY</name>
<comment type="cofactor">
    <cofactor evidence="6">
        <name>pyridoxal 5'-phosphate</name>
        <dbReference type="ChEBI" id="CHEBI:597326"/>
    </cofactor>
    <text evidence="6">Binds 1 pyridoxal phosphate per subunit.</text>
</comment>
<reference evidence="7" key="1">
    <citation type="submission" date="2020-11" db="EMBL/GenBank/DDBJ databases">
        <title>Sequencing the genomes of 1000 actinobacteria strains.</title>
        <authorList>
            <person name="Klenk H.-P."/>
        </authorList>
    </citation>
    <scope>NUCLEOTIDE SEQUENCE</scope>
    <source>
        <strain evidence="7">DSM 45632</strain>
    </source>
</reference>
<evidence type="ECO:0000313" key="8">
    <source>
        <dbReference type="Proteomes" id="UP000658613"/>
    </source>
</evidence>
<dbReference type="InterPro" id="IPR015422">
    <property type="entry name" value="PyrdxlP-dep_Trfase_small"/>
</dbReference>
<dbReference type="AlphaFoldDB" id="A0A931GR39"/>
<dbReference type="GO" id="GO:0030170">
    <property type="term" value="F:pyridoxal phosphate binding"/>
    <property type="evidence" value="ECO:0007669"/>
    <property type="project" value="InterPro"/>
</dbReference>
<evidence type="ECO:0000256" key="1">
    <source>
        <dbReference type="ARBA" id="ARBA00022571"/>
    </source>
</evidence>
<gene>
    <name evidence="6" type="primary">argD</name>
    <name evidence="7" type="ORF">IW254_000497</name>
</gene>
<dbReference type="Pfam" id="PF00202">
    <property type="entry name" value="Aminotran_3"/>
    <property type="match status" value="1"/>
</dbReference>
<dbReference type="Gene3D" id="3.90.1150.10">
    <property type="entry name" value="Aspartate Aminotransferase, domain 1"/>
    <property type="match status" value="1"/>
</dbReference>
<dbReference type="InterPro" id="IPR015421">
    <property type="entry name" value="PyrdxlP-dep_Trfase_major"/>
</dbReference>
<dbReference type="PANTHER" id="PTHR11986">
    <property type="entry name" value="AMINOTRANSFERASE CLASS III"/>
    <property type="match status" value="1"/>
</dbReference>
<dbReference type="FunFam" id="3.40.640.10:FF:000004">
    <property type="entry name" value="Acetylornithine aminotransferase"/>
    <property type="match status" value="1"/>
</dbReference>
<dbReference type="GO" id="GO:0005737">
    <property type="term" value="C:cytoplasm"/>
    <property type="evidence" value="ECO:0007669"/>
    <property type="project" value="UniProtKB-SubCell"/>
</dbReference>
<keyword evidence="2 6" id="KW-0032">Aminotransferase</keyword>
<keyword evidence="8" id="KW-1185">Reference proteome</keyword>
<keyword evidence="1 6" id="KW-0055">Arginine biosynthesis</keyword>
<dbReference type="Gene3D" id="3.40.640.10">
    <property type="entry name" value="Type I PLP-dependent aspartate aminotransferase-like (Major domain)"/>
    <property type="match status" value="1"/>
</dbReference>
<dbReference type="PIRSF" id="PIRSF000521">
    <property type="entry name" value="Transaminase_4ab_Lys_Orn"/>
    <property type="match status" value="1"/>
</dbReference>
<dbReference type="Proteomes" id="UP000658613">
    <property type="component" value="Unassembled WGS sequence"/>
</dbReference>
<keyword evidence="6" id="KW-0963">Cytoplasm</keyword>
<dbReference type="EC" id="2.6.1.11" evidence="6"/>
<dbReference type="GO" id="GO:0006526">
    <property type="term" value="P:L-arginine biosynthetic process"/>
    <property type="evidence" value="ECO:0007669"/>
    <property type="project" value="UniProtKB-UniRule"/>
</dbReference>
<evidence type="ECO:0000256" key="5">
    <source>
        <dbReference type="ARBA" id="ARBA00022898"/>
    </source>
</evidence>
<dbReference type="PANTHER" id="PTHR11986:SF79">
    <property type="entry name" value="ACETYLORNITHINE AMINOTRANSFERASE, MITOCHONDRIAL"/>
    <property type="match status" value="1"/>
</dbReference>
<protein>
    <recommendedName>
        <fullName evidence="6">Acetylornithine aminotransferase</fullName>
        <shortName evidence="6">ACOAT</shortName>
        <ecNumber evidence="6">2.6.1.11</ecNumber>
    </recommendedName>
</protein>
<dbReference type="InterPro" id="IPR005814">
    <property type="entry name" value="Aminotrans_3"/>
</dbReference>
<feature type="binding site" evidence="6">
    <location>
        <position position="300"/>
    </location>
    <ligand>
        <name>pyridoxal 5'-phosphate</name>
        <dbReference type="ChEBI" id="CHEBI:597326"/>
    </ligand>
</feature>
<feature type="binding site" evidence="6">
    <location>
        <position position="135"/>
    </location>
    <ligand>
        <name>pyridoxal 5'-phosphate</name>
        <dbReference type="ChEBI" id="CHEBI:597326"/>
    </ligand>
</feature>
<comment type="miscellaneous">
    <text evidence="6">May also have succinyldiaminopimelate aminotransferase activity, thus carrying out the corresponding step in lysine biosynthesis.</text>
</comment>
<comment type="similarity">
    <text evidence="6">Belongs to the class-III pyridoxal-phosphate-dependent aminotransferase family. ArgD subfamily.</text>
</comment>
<evidence type="ECO:0000256" key="3">
    <source>
        <dbReference type="ARBA" id="ARBA00022605"/>
    </source>
</evidence>
<organism evidence="7 8">
    <name type="scientific">Corynebacterium aquatimens</name>
    <dbReference type="NCBI Taxonomy" id="1190508"/>
    <lineage>
        <taxon>Bacteria</taxon>
        <taxon>Bacillati</taxon>
        <taxon>Actinomycetota</taxon>
        <taxon>Actinomycetes</taxon>
        <taxon>Mycobacteriales</taxon>
        <taxon>Corynebacteriaceae</taxon>
        <taxon>Corynebacterium</taxon>
    </lineage>
</organism>
<evidence type="ECO:0000256" key="2">
    <source>
        <dbReference type="ARBA" id="ARBA00022576"/>
    </source>
</evidence>
<dbReference type="NCBIfam" id="TIGR00707">
    <property type="entry name" value="argD"/>
    <property type="match status" value="1"/>
</dbReference>
<dbReference type="SUPFAM" id="SSF53383">
    <property type="entry name" value="PLP-dependent transferases"/>
    <property type="match status" value="1"/>
</dbReference>
<accession>A0A931GR39</accession>
<keyword evidence="5 6" id="KW-0663">Pyridoxal phosphate</keyword>
<feature type="binding site" evidence="6">
    <location>
        <begin position="226"/>
        <end position="229"/>
    </location>
    <ligand>
        <name>pyridoxal 5'-phosphate</name>
        <dbReference type="ChEBI" id="CHEBI:597326"/>
    </ligand>
</feature>
<dbReference type="EMBL" id="JADOUE010000001">
    <property type="protein sequence ID" value="MBG6121528.1"/>
    <property type="molecule type" value="Genomic_DNA"/>
</dbReference>
<comment type="subcellular location">
    <subcellularLocation>
        <location evidence="6">Cytoplasm</location>
    </subcellularLocation>
</comment>
<feature type="binding site" evidence="6">
    <location>
        <position position="138"/>
    </location>
    <ligand>
        <name>N(2)-acetyl-L-ornithine</name>
        <dbReference type="ChEBI" id="CHEBI:57805"/>
    </ligand>
</feature>
<comment type="catalytic activity">
    <reaction evidence="6">
        <text>N(2)-acetyl-L-ornithine + 2-oxoglutarate = N-acetyl-L-glutamate 5-semialdehyde + L-glutamate</text>
        <dbReference type="Rhea" id="RHEA:18049"/>
        <dbReference type="ChEBI" id="CHEBI:16810"/>
        <dbReference type="ChEBI" id="CHEBI:29123"/>
        <dbReference type="ChEBI" id="CHEBI:29985"/>
        <dbReference type="ChEBI" id="CHEBI:57805"/>
        <dbReference type="EC" id="2.6.1.11"/>
    </reaction>
</comment>
<keyword evidence="4 6" id="KW-0808">Transferase</keyword>
<dbReference type="HAMAP" id="MF_01107">
    <property type="entry name" value="ArgD_aminotrans_3"/>
    <property type="match status" value="1"/>
</dbReference>
<dbReference type="GO" id="GO:0003992">
    <property type="term" value="F:N2-acetyl-L-ornithine:2-oxoglutarate 5-aminotransferase activity"/>
    <property type="evidence" value="ECO:0007669"/>
    <property type="project" value="UniProtKB-UniRule"/>
</dbReference>
<comment type="caution">
    <text evidence="7">The sequence shown here is derived from an EMBL/GenBank/DDBJ whole genome shotgun (WGS) entry which is preliminary data.</text>
</comment>
<dbReference type="InterPro" id="IPR050103">
    <property type="entry name" value="Class-III_PLP-dep_AT"/>
</dbReference>
<dbReference type="RefSeq" id="WP_196824067.1">
    <property type="nucleotide sequence ID" value="NZ_CP046980.1"/>
</dbReference>
<dbReference type="CDD" id="cd00610">
    <property type="entry name" value="OAT_like"/>
    <property type="match status" value="1"/>
</dbReference>
<dbReference type="InterPro" id="IPR004636">
    <property type="entry name" value="AcOrn/SuccOrn_fam"/>
</dbReference>
<dbReference type="GO" id="GO:0042802">
    <property type="term" value="F:identical protein binding"/>
    <property type="evidence" value="ECO:0007669"/>
    <property type="project" value="TreeGrafter"/>
</dbReference>